<dbReference type="InterPro" id="IPR005113">
    <property type="entry name" value="uDENN_dom"/>
</dbReference>
<dbReference type="SUPFAM" id="SSF48371">
    <property type="entry name" value="ARM repeat"/>
    <property type="match status" value="1"/>
</dbReference>
<accession>R7W3G5</accession>
<organism evidence="2">
    <name type="scientific">Aegilops tauschii</name>
    <name type="common">Tausch's goatgrass</name>
    <name type="synonym">Aegilops squarrosa</name>
    <dbReference type="NCBI Taxonomy" id="37682"/>
    <lineage>
        <taxon>Eukaryota</taxon>
        <taxon>Viridiplantae</taxon>
        <taxon>Streptophyta</taxon>
        <taxon>Embryophyta</taxon>
        <taxon>Tracheophyta</taxon>
        <taxon>Spermatophyta</taxon>
        <taxon>Magnoliopsida</taxon>
        <taxon>Liliopsida</taxon>
        <taxon>Poales</taxon>
        <taxon>Poaceae</taxon>
        <taxon>BOP clade</taxon>
        <taxon>Pooideae</taxon>
        <taxon>Triticodae</taxon>
        <taxon>Triticeae</taxon>
        <taxon>Triticinae</taxon>
        <taxon>Aegilops</taxon>
    </lineage>
</organism>
<evidence type="ECO:0000256" key="1">
    <source>
        <dbReference type="SAM" id="MobiDB-lite"/>
    </source>
</evidence>
<dbReference type="PANTHER" id="PTHR33115:SF48">
    <property type="match status" value="1"/>
</dbReference>
<dbReference type="InterPro" id="IPR016024">
    <property type="entry name" value="ARM-type_fold"/>
</dbReference>
<feature type="compositionally biased region" description="Polar residues" evidence="1">
    <location>
        <begin position="570"/>
        <end position="580"/>
    </location>
</feature>
<dbReference type="InterPro" id="IPR037516">
    <property type="entry name" value="Tripartite_DENN"/>
</dbReference>
<dbReference type="InterPro" id="IPR011989">
    <property type="entry name" value="ARM-like"/>
</dbReference>
<feature type="region of interest" description="Disordered" evidence="1">
    <location>
        <begin position="1"/>
        <end position="176"/>
    </location>
</feature>
<feature type="compositionally biased region" description="Polar residues" evidence="1">
    <location>
        <begin position="101"/>
        <end position="115"/>
    </location>
</feature>
<feature type="compositionally biased region" description="Basic and acidic residues" evidence="1">
    <location>
        <begin position="15"/>
        <end position="28"/>
    </location>
</feature>
<evidence type="ECO:0000313" key="2">
    <source>
        <dbReference type="EnsemblPlants" id="EMT14356"/>
    </source>
</evidence>
<dbReference type="Gene3D" id="3.40.50.11500">
    <property type="match status" value="1"/>
</dbReference>
<feature type="compositionally biased region" description="Low complexity" evidence="1">
    <location>
        <begin position="54"/>
        <end position="64"/>
    </location>
</feature>
<feature type="compositionally biased region" description="Pro residues" evidence="1">
    <location>
        <begin position="147"/>
        <end position="161"/>
    </location>
</feature>
<dbReference type="Pfam" id="PF03456">
    <property type="entry name" value="uDENN"/>
    <property type="match status" value="1"/>
</dbReference>
<dbReference type="PROSITE" id="PS50211">
    <property type="entry name" value="DENN"/>
    <property type="match status" value="1"/>
</dbReference>
<protein>
    <submittedName>
        <fullName evidence="2">DENN domain-containing protein 5B</fullName>
    </submittedName>
</protein>
<reference evidence="2" key="1">
    <citation type="submission" date="2015-06" db="UniProtKB">
        <authorList>
            <consortium name="EnsemblPlants"/>
        </authorList>
    </citation>
    <scope>IDENTIFICATION</scope>
</reference>
<name>R7W3G5_AEGTA</name>
<proteinExistence type="predicted"/>
<dbReference type="InterPro" id="IPR001194">
    <property type="entry name" value="cDENN_dom"/>
</dbReference>
<dbReference type="EnsemblPlants" id="EMT14356">
    <property type="protein sequence ID" value="EMT14356"/>
    <property type="gene ID" value="F775_23189"/>
</dbReference>
<dbReference type="Pfam" id="PF02141">
    <property type="entry name" value="DENN"/>
    <property type="match status" value="1"/>
</dbReference>
<dbReference type="InterPro" id="IPR043153">
    <property type="entry name" value="DENN_C"/>
</dbReference>
<dbReference type="SMART" id="SM00799">
    <property type="entry name" value="DENN"/>
    <property type="match status" value="1"/>
</dbReference>
<dbReference type="Gene3D" id="3.30.450.200">
    <property type="match status" value="1"/>
</dbReference>
<feature type="region of interest" description="Disordered" evidence="1">
    <location>
        <begin position="564"/>
        <end position="624"/>
    </location>
</feature>
<feature type="region of interest" description="Disordered" evidence="1">
    <location>
        <begin position="517"/>
        <end position="549"/>
    </location>
</feature>
<sequence length="1403" mass="154265">MALPGGPAAPTPEPEPLRLAEEEVREAELFEDAVDVSPTASAHPVTWREGEAAPSSSPSMSVSIPHRHEAGAADEEEEAYESPPASGASGHTGIDGPGWSPSVSESREGSASTLGQRAEEVGNWVAPSGAAGSPGMEDSRSRSSSAPPSPRPPSSPAPQTRPHPRHVRTSSFQRFRQQMQRAWKWGPVGGGGDAERSPREQLLRTTVNIEAMANQKRQWYQVHAKVRLDSLRILRNGQVHTDQNQFKEPSSLFEHFFVVGLHSYANVAVVEDAFAKKKAWESNVACSEVVDLSKIQYHGPIPTMEPQILFKYPPGKKEDIREADLPSFCFPEGVKARLVERTPSMSDLNEVIFGQEHLCRDDLSFIFFLKVSDNAPLYGVCLHVQEIVQRAPGILGAVSPLNQTSYKPSRFLVSAPRCYCLLTRVPFFELHYEMLNSIISQERLERITQFASEIALAGPVPRSLREQLQDQSDGDFESPNGLSYNDWTEYAVPVDSISGLVSSPGLTSERDAPSYLFRSWEPNSPESISASETSESSYAKEPEKEGRHSFQQYEDCISQNTESRCDSFGRASSTSENGHTSPDLLSMHSPISTRLERTQSMESLHSSVKGAGSDEEDDEVNVKNESGVDDGKVLGWAKVIVNARLVAAEEALALSIWTMATVCRALSLESILALFTGVLLEKQIVVICPNLGVLSAIVLSIIPMIRPFQWQSLLLPVLPRKLIDFIDAPVPFIVKANLLPQLPRYKDLVSDLSPIHARLSCENALAKKHPMYKCNEVQAKASCQFLNVLRTYLESLCSELRYHTITNVQSDNDRVSLLLKDSFIDSFPSKDRPFMKHYGGTEDARSNRAAALNIFYGLALTEALLFLVEKALWEWKVGHRRLLECVADDCNLAGAHGPGARRPFFYDSYSRCLNGSILDGLHMGLVSYADDLITAGSRDEQSLGAGILVALVESDRFAEATLRRISVSAPTIQRLIEMLSWKDSSERDVRRSAAAVVSMLTGRKLVALRVLGIPGAIESVASLLYADLDELNILGLSTLNKLAQDHDNCDKIGKTRGLLETIISYSSIDHALASPSQRDMRLKAVKKSLRVVKRLAGTRGDTGKLLRRELTDIVFTVSNVREILQRHDNKFQSELHQLAIEILTSLAMDEDAREIIGGTGDVVSVLVTTFLPAAFTTKECQRADVVRVEAGEALAMLALENKKNCGAIIMALGGGIGRLVDALNDPVVVVGAARIMHNLCSYSGDEWQLPLRGVTVGADKVLRSITVEKAKILNIFIGLAAQMLRFMEPGELRGSLAAAGVVDTVLARSLVQVLREYSRPSMDVPRARRYTIELAMALMQSDARYVVLFVELGMESELRRVAMTTSQLECFNVFSGSVGLSRRDTSVCSLVQSALEQMNKGWN</sequence>
<feature type="compositionally biased region" description="Basic and acidic residues" evidence="1">
    <location>
        <begin position="538"/>
        <end position="548"/>
    </location>
</feature>
<feature type="compositionally biased region" description="Low complexity" evidence="1">
    <location>
        <begin position="524"/>
        <end position="537"/>
    </location>
</feature>
<dbReference type="PANTHER" id="PTHR33115">
    <property type="entry name" value="ARM REPEAT SUPERFAMILY PROTEIN"/>
    <property type="match status" value="1"/>
</dbReference>
<dbReference type="Gene3D" id="1.25.10.10">
    <property type="entry name" value="Leucine-rich Repeat Variant"/>
    <property type="match status" value="2"/>
</dbReference>